<evidence type="ECO:0000313" key="2">
    <source>
        <dbReference type="Proteomes" id="UP001057375"/>
    </source>
</evidence>
<name>A0ABQ5K190_9EUKA</name>
<dbReference type="Proteomes" id="UP001057375">
    <property type="component" value="Unassembled WGS sequence"/>
</dbReference>
<reference evidence="1" key="1">
    <citation type="submission" date="2022-03" db="EMBL/GenBank/DDBJ databases">
        <title>Draft genome sequence of Aduncisulcus paluster, a free-living microaerophilic Fornicata.</title>
        <authorList>
            <person name="Yuyama I."/>
            <person name="Kume K."/>
            <person name="Tamura T."/>
            <person name="Inagaki Y."/>
            <person name="Hashimoto T."/>
        </authorList>
    </citation>
    <scope>NUCLEOTIDE SEQUENCE</scope>
    <source>
        <strain evidence="1">NY0171</strain>
    </source>
</reference>
<evidence type="ECO:0000313" key="1">
    <source>
        <dbReference type="EMBL" id="GKT25129.1"/>
    </source>
</evidence>
<proteinExistence type="predicted"/>
<organism evidence="1 2">
    <name type="scientific">Aduncisulcus paluster</name>
    <dbReference type="NCBI Taxonomy" id="2918883"/>
    <lineage>
        <taxon>Eukaryota</taxon>
        <taxon>Metamonada</taxon>
        <taxon>Carpediemonas-like organisms</taxon>
        <taxon>Aduncisulcus</taxon>
    </lineage>
</organism>
<sequence>MKCSCTEPNEMLYYCDHIYRLFTFHEPRHAYILVQLQPQVGNDDITHEDVRIVFLQHCTPTAHIIPTIDEVSEDCGSLPPLEDDFGYGADVPSSESDFIVHEPHDPEDEILSESVSADADSLLTELFQPFQSSHSSLSLDRSESMEFTPIVEYIDVYGKLIAGKDELTILFIKKMITREISESLYTEIYRGFKKAGLRIELPSIERLKRRIISLIKVISKEVNDDVTIPKIRGDPTTISFNYRWYTLYKFPLPQGLKVIRDKLHIAGWQLRDFPQFNTVDEYIDYCIARRILPIVIAPIIVFIDGVATARLGRTALSLVVSLANIPSNIRQQTIPWQNVCLVSEDKALFATISVLNSLISDLKELQYGVSVDLPSGKRIILMGFLFRIIGDAKQIKQNLCCHSAYFPCPWCMETGQNLLLPHLSPPATLRTLEAVTRTETSGHVLDPQTHNVPLFFHYDGRLNMDPFRIHAGDVLHILHIGLCNDMMKLFEKAFNSNQQAIFNNRMKTLGLRTRLGCGLRDGNDSKLIQHYAAICIYELDFHRPQSSHTFRFLYQREEDTYTDSDELRDRIVVTASIPSISRFDDVLDLKFVHLLLLSAIANKFIYETQLASNDSECEIVIQDYTRFMKILAPLCVKCDIYSTSVPIRKIKSHMLLHLKEWIRAHTAKVPLSGFDVPSVFDSSNGYSG</sequence>
<protein>
    <submittedName>
        <fullName evidence="1">Uncharacterized protein</fullName>
    </submittedName>
</protein>
<accession>A0ABQ5K190</accession>
<comment type="caution">
    <text evidence="1">The sequence shown here is derived from an EMBL/GenBank/DDBJ whole genome shotgun (WGS) entry which is preliminary data.</text>
</comment>
<dbReference type="EMBL" id="BQXS01012567">
    <property type="protein sequence ID" value="GKT25129.1"/>
    <property type="molecule type" value="Genomic_DNA"/>
</dbReference>
<keyword evidence="2" id="KW-1185">Reference proteome</keyword>
<gene>
    <name evidence="1" type="ORF">ADUPG1_012940</name>
</gene>